<dbReference type="AlphaFoldDB" id="A0A250E5A7"/>
<name>A0A250E5A7_9FLAO</name>
<evidence type="ECO:0000313" key="3">
    <source>
        <dbReference type="Proteomes" id="UP000242855"/>
    </source>
</evidence>
<evidence type="ECO:0000256" key="1">
    <source>
        <dbReference type="SAM" id="Phobius"/>
    </source>
</evidence>
<keyword evidence="1" id="KW-0472">Membrane</keyword>
<gene>
    <name evidence="2" type="ORF">CGC48_05030</name>
</gene>
<keyword evidence="1" id="KW-1133">Transmembrane helix</keyword>
<accession>A0A250E5A7</accession>
<dbReference type="KEGG" id="ccyn:CGC48_05030"/>
<keyword evidence="1" id="KW-0812">Transmembrane</keyword>
<dbReference type="EMBL" id="CP022378">
    <property type="protein sequence ID" value="ATA68052.1"/>
    <property type="molecule type" value="Genomic_DNA"/>
</dbReference>
<reference evidence="2 3" key="1">
    <citation type="journal article" date="2017" name="Genome Announc.">
        <title>Twelve Complete Reference Genomes of Clinical Isolates in the Capnocytophaga Genus.</title>
        <authorList>
            <person name="Villarma A."/>
            <person name="Gulvik C.A."/>
            <person name="Rowe L.A."/>
            <person name="Sheth M."/>
            <person name="Juieng P."/>
            <person name="Nicholson A.C."/>
            <person name="Loparev V.N."/>
            <person name="McQuiston J.R."/>
        </authorList>
    </citation>
    <scope>NUCLEOTIDE SEQUENCE [LARGE SCALE GENOMIC DNA]</scope>
    <source>
        <strain evidence="2 3">G7591</strain>
    </source>
</reference>
<sequence length="192" mass="22556">MFTKFLNLENSISLSLLIVTAIYVIITYLQLRESRKVRLQKETPNIIPYLKSSEDHTTLILHIKNFGEGVAKNVKVRFLQDYNRFDKSDYTLSKTGIAENGMSYFVPNYSFTFHIGQLKNIYNKSINEKIKVEISYESLDDRKFKKLFELPFNQVFGQTYSSPPDTYIGQIAYYLKEINSILKKIKDTYEKR</sequence>
<protein>
    <submittedName>
        <fullName evidence="2">Uncharacterized protein</fullName>
    </submittedName>
</protein>
<dbReference type="Proteomes" id="UP000242855">
    <property type="component" value="Chromosome"/>
</dbReference>
<proteinExistence type="predicted"/>
<organism evidence="2 3">
    <name type="scientific">Capnocytophaga cynodegmi</name>
    <dbReference type="NCBI Taxonomy" id="28189"/>
    <lineage>
        <taxon>Bacteria</taxon>
        <taxon>Pseudomonadati</taxon>
        <taxon>Bacteroidota</taxon>
        <taxon>Flavobacteriia</taxon>
        <taxon>Flavobacteriales</taxon>
        <taxon>Flavobacteriaceae</taxon>
        <taxon>Capnocytophaga</taxon>
    </lineage>
</organism>
<evidence type="ECO:0000313" key="2">
    <source>
        <dbReference type="EMBL" id="ATA68052.1"/>
    </source>
</evidence>
<feature type="transmembrane region" description="Helical" evidence="1">
    <location>
        <begin position="12"/>
        <end position="31"/>
    </location>
</feature>